<proteinExistence type="predicted"/>
<comment type="caution">
    <text evidence="1">The sequence shown here is derived from an EMBL/GenBank/DDBJ whole genome shotgun (WGS) entry which is preliminary data.</text>
</comment>
<gene>
    <name evidence="1" type="ORF">LSAT_V11C200098270</name>
</gene>
<evidence type="ECO:0000313" key="2">
    <source>
        <dbReference type="Proteomes" id="UP000235145"/>
    </source>
</evidence>
<dbReference type="InterPro" id="IPR035513">
    <property type="entry name" value="Invertase/methylesterase_inhib"/>
</dbReference>
<reference evidence="1 2" key="1">
    <citation type="journal article" date="2017" name="Nat. Commun.">
        <title>Genome assembly with in vitro proximity ligation data and whole-genome triplication in lettuce.</title>
        <authorList>
            <person name="Reyes-Chin-Wo S."/>
            <person name="Wang Z."/>
            <person name="Yang X."/>
            <person name="Kozik A."/>
            <person name="Arikit S."/>
            <person name="Song C."/>
            <person name="Xia L."/>
            <person name="Froenicke L."/>
            <person name="Lavelle D.O."/>
            <person name="Truco M.J."/>
            <person name="Xia R."/>
            <person name="Zhu S."/>
            <person name="Xu C."/>
            <person name="Xu H."/>
            <person name="Xu X."/>
            <person name="Cox K."/>
            <person name="Korf I."/>
            <person name="Meyers B.C."/>
            <person name="Michelmore R.W."/>
        </authorList>
    </citation>
    <scope>NUCLEOTIDE SEQUENCE [LARGE SCALE GENOMIC DNA]</scope>
    <source>
        <strain evidence="2">cv. Salinas</strain>
        <tissue evidence="1">Seedlings</tissue>
    </source>
</reference>
<sequence length="109" mass="12599">MQEPYCVCSSVPTSPSQTITSRTINRWCAQIPYYETYNHYVALRNPTASTISTNRFLDMTVQVAIDDARLVLKRIQWIELKYPNVPWKSLWGSCVDYFDGISCSHLAWS</sequence>
<name>A0A9R1XSR0_LACSA</name>
<organism evidence="1 2">
    <name type="scientific">Lactuca sativa</name>
    <name type="common">Garden lettuce</name>
    <dbReference type="NCBI Taxonomy" id="4236"/>
    <lineage>
        <taxon>Eukaryota</taxon>
        <taxon>Viridiplantae</taxon>
        <taxon>Streptophyta</taxon>
        <taxon>Embryophyta</taxon>
        <taxon>Tracheophyta</taxon>
        <taxon>Spermatophyta</taxon>
        <taxon>Magnoliopsida</taxon>
        <taxon>eudicotyledons</taxon>
        <taxon>Gunneridae</taxon>
        <taxon>Pentapetalae</taxon>
        <taxon>asterids</taxon>
        <taxon>campanulids</taxon>
        <taxon>Asterales</taxon>
        <taxon>Asteraceae</taxon>
        <taxon>Cichorioideae</taxon>
        <taxon>Cichorieae</taxon>
        <taxon>Lactucinae</taxon>
        <taxon>Lactuca</taxon>
    </lineage>
</organism>
<keyword evidence="2" id="KW-1185">Reference proteome</keyword>
<dbReference type="SUPFAM" id="SSF101148">
    <property type="entry name" value="Plant invertase/pectin methylesterase inhibitor"/>
    <property type="match status" value="1"/>
</dbReference>
<accession>A0A9R1XSR0</accession>
<dbReference type="Proteomes" id="UP000235145">
    <property type="component" value="Unassembled WGS sequence"/>
</dbReference>
<dbReference type="EMBL" id="NBSK02000002">
    <property type="protein sequence ID" value="KAJ0220294.1"/>
    <property type="molecule type" value="Genomic_DNA"/>
</dbReference>
<protein>
    <submittedName>
        <fullName evidence="1">Uncharacterized protein</fullName>
    </submittedName>
</protein>
<dbReference type="AlphaFoldDB" id="A0A9R1XSR0"/>
<evidence type="ECO:0000313" key="1">
    <source>
        <dbReference type="EMBL" id="KAJ0220294.1"/>
    </source>
</evidence>